<gene>
    <name evidence="5" type="ORF">DLJ53_14010</name>
</gene>
<dbReference type="AlphaFoldDB" id="A0A8B2NYN3"/>
<dbReference type="InterPro" id="IPR011042">
    <property type="entry name" value="6-blade_b-propeller_TolB-like"/>
</dbReference>
<evidence type="ECO:0000313" key="6">
    <source>
        <dbReference type="Proteomes" id="UP000249590"/>
    </source>
</evidence>
<dbReference type="InterPro" id="IPR005511">
    <property type="entry name" value="SMP-30"/>
</dbReference>
<name>A0A8B2NYN3_9HYPH</name>
<keyword evidence="3" id="KW-0479">Metal-binding</keyword>
<accession>A0A8B2NYN3</accession>
<dbReference type="GO" id="GO:0019853">
    <property type="term" value="P:L-ascorbic acid biosynthetic process"/>
    <property type="evidence" value="ECO:0007669"/>
    <property type="project" value="TreeGrafter"/>
</dbReference>
<feature type="domain" description="SMP-30/Gluconolactonase/LRE-like region" evidence="4">
    <location>
        <begin position="15"/>
        <end position="258"/>
    </location>
</feature>
<dbReference type="Proteomes" id="UP000249590">
    <property type="component" value="Unassembled WGS sequence"/>
</dbReference>
<protein>
    <submittedName>
        <fullName evidence="5">Gluconolaconase</fullName>
    </submittedName>
</protein>
<dbReference type="PANTHER" id="PTHR10907:SF47">
    <property type="entry name" value="REGUCALCIN"/>
    <property type="match status" value="1"/>
</dbReference>
<comment type="cofactor">
    <cofactor evidence="3">
        <name>Zn(2+)</name>
        <dbReference type="ChEBI" id="CHEBI:29105"/>
    </cofactor>
    <text evidence="3">Binds 1 divalent metal cation per subunit.</text>
</comment>
<feature type="binding site" evidence="3">
    <location>
        <position position="100"/>
    </location>
    <ligand>
        <name>substrate</name>
    </ligand>
</feature>
<dbReference type="Gene3D" id="2.120.10.30">
    <property type="entry name" value="TolB, C-terminal domain"/>
    <property type="match status" value="1"/>
</dbReference>
<proteinExistence type="inferred from homology"/>
<comment type="similarity">
    <text evidence="1">Belongs to the SMP-30/CGR1 family.</text>
</comment>
<reference evidence="5 6" key="1">
    <citation type="submission" date="2018-05" db="EMBL/GenBank/DDBJ databases">
        <title>Acuticoccus sediminis sp. nov., isolated from deep-sea sediment of Indian Ocean.</title>
        <authorList>
            <person name="Liu X."/>
            <person name="Lai Q."/>
            <person name="Du Y."/>
            <person name="Sun F."/>
            <person name="Zhang X."/>
            <person name="Wang S."/>
            <person name="Shao Z."/>
        </authorList>
    </citation>
    <scope>NUCLEOTIDE SEQUENCE [LARGE SCALE GENOMIC DNA]</scope>
    <source>
        <strain evidence="5 6">PTG4-2</strain>
    </source>
</reference>
<dbReference type="GO" id="GO:0004341">
    <property type="term" value="F:gluconolactonase activity"/>
    <property type="evidence" value="ECO:0007669"/>
    <property type="project" value="TreeGrafter"/>
</dbReference>
<dbReference type="InterPro" id="IPR013658">
    <property type="entry name" value="SGL"/>
</dbReference>
<comment type="caution">
    <text evidence="5">The sequence shown here is derived from an EMBL/GenBank/DDBJ whole genome shotgun (WGS) entry which is preliminary data.</text>
</comment>
<dbReference type="PANTHER" id="PTHR10907">
    <property type="entry name" value="REGUCALCIN"/>
    <property type="match status" value="1"/>
</dbReference>
<keyword evidence="3" id="KW-0862">Zinc</keyword>
<evidence type="ECO:0000256" key="3">
    <source>
        <dbReference type="PIRSR" id="PIRSR605511-2"/>
    </source>
</evidence>
<dbReference type="RefSeq" id="WP_111346091.1">
    <property type="nucleotide sequence ID" value="NZ_QHHQ01000002.1"/>
</dbReference>
<feature type="binding site" evidence="3">
    <location>
        <position position="17"/>
    </location>
    <ligand>
        <name>a divalent metal cation</name>
        <dbReference type="ChEBI" id="CHEBI:60240"/>
    </ligand>
</feature>
<dbReference type="GO" id="GO:0005509">
    <property type="term" value="F:calcium ion binding"/>
    <property type="evidence" value="ECO:0007669"/>
    <property type="project" value="TreeGrafter"/>
</dbReference>
<dbReference type="SUPFAM" id="SSF63829">
    <property type="entry name" value="Calcium-dependent phosphotriesterase"/>
    <property type="match status" value="1"/>
</dbReference>
<feature type="active site" description="Proton donor/acceptor" evidence="2">
    <location>
        <position position="200"/>
    </location>
</feature>
<feature type="binding site" evidence="3">
    <location>
        <position position="200"/>
    </location>
    <ligand>
        <name>a divalent metal cation</name>
        <dbReference type="ChEBI" id="CHEBI:60240"/>
    </ligand>
</feature>
<evidence type="ECO:0000259" key="4">
    <source>
        <dbReference type="Pfam" id="PF08450"/>
    </source>
</evidence>
<evidence type="ECO:0000256" key="1">
    <source>
        <dbReference type="ARBA" id="ARBA00008853"/>
    </source>
</evidence>
<dbReference type="OrthoDB" id="2633250at2"/>
<dbReference type="PRINTS" id="PR01790">
    <property type="entry name" value="SMP30FAMILY"/>
</dbReference>
<evidence type="ECO:0000256" key="2">
    <source>
        <dbReference type="PIRSR" id="PIRSR605511-1"/>
    </source>
</evidence>
<evidence type="ECO:0000313" key="5">
    <source>
        <dbReference type="EMBL" id="RAI02462.1"/>
    </source>
</evidence>
<dbReference type="Pfam" id="PF08450">
    <property type="entry name" value="SGL"/>
    <property type="match status" value="1"/>
</dbReference>
<organism evidence="5 6">
    <name type="scientific">Acuticoccus sediminis</name>
    <dbReference type="NCBI Taxonomy" id="2184697"/>
    <lineage>
        <taxon>Bacteria</taxon>
        <taxon>Pseudomonadati</taxon>
        <taxon>Pseudomonadota</taxon>
        <taxon>Alphaproteobacteria</taxon>
        <taxon>Hyphomicrobiales</taxon>
        <taxon>Amorphaceae</taxon>
        <taxon>Acuticoccus</taxon>
    </lineage>
</organism>
<feature type="binding site" evidence="3">
    <location>
        <position position="102"/>
    </location>
    <ligand>
        <name>substrate</name>
    </ligand>
</feature>
<dbReference type="EMBL" id="QHHQ01000002">
    <property type="protein sequence ID" value="RAI02462.1"/>
    <property type="molecule type" value="Genomic_DNA"/>
</dbReference>
<feature type="binding site" evidence="3">
    <location>
        <position position="151"/>
    </location>
    <ligand>
        <name>a divalent metal cation</name>
        <dbReference type="ChEBI" id="CHEBI:60240"/>
    </ligand>
</feature>
<keyword evidence="6" id="KW-1185">Reference proteome</keyword>
<sequence length="293" mass="30563">MNGEIHRIGTTVDGLGESPVWDDAAQALVWVDALAGTVRRLDPRSGALEAFALPAPIGSVVLARDGTLVAALKDSLARLDPVTGEVRHVADIGIGHPDVRLNDGKVDRTGAFVFGSMHSHRADGEAPEGGLYRLAVDGTVERIGDPLGVANGPAFALDGRTLYIADSPRRVIWQFDYAGEGPLTNRQVFADLSPLSSGGDGATIDAAGFLWTALVRVGKIARFAPDGRLDRLIDLPVTHPTSLTFGGADLDVLYVTSISRSTGLSASEPWAGALLAVTGLGVRGLPADRYAGA</sequence>